<gene>
    <name evidence="2" type="ORF">BTBSAS_50045</name>
</gene>
<keyword evidence="1" id="KW-0472">Membrane</keyword>
<dbReference type="Proteomes" id="UP000270190">
    <property type="component" value="Unassembled WGS sequence"/>
</dbReference>
<evidence type="ECO:0000313" key="3">
    <source>
        <dbReference type="Proteomes" id="UP000270190"/>
    </source>
</evidence>
<proteinExistence type="predicted"/>
<evidence type="ECO:0000256" key="1">
    <source>
        <dbReference type="SAM" id="Phobius"/>
    </source>
</evidence>
<organism evidence="2 3">
    <name type="scientific">Brochothrix thermosphacta</name>
    <name type="common">Microbacterium thermosphactum</name>
    <dbReference type="NCBI Taxonomy" id="2756"/>
    <lineage>
        <taxon>Bacteria</taxon>
        <taxon>Bacillati</taxon>
        <taxon>Bacillota</taxon>
        <taxon>Bacilli</taxon>
        <taxon>Bacillales</taxon>
        <taxon>Listeriaceae</taxon>
        <taxon>Brochothrix</taxon>
    </lineage>
</organism>
<sequence>MEVLKDQNEMLYLDKKGSKEAYRSELKNEKGLILKCIKYILFCLEYISIIYHVSNGQDVSWNHRRTRIEILVWF</sequence>
<dbReference type="EMBL" id="OUNC01000045">
    <property type="protein sequence ID" value="SPP29397.1"/>
    <property type="molecule type" value="Genomic_DNA"/>
</dbReference>
<feature type="transmembrane region" description="Helical" evidence="1">
    <location>
        <begin position="32"/>
        <end position="53"/>
    </location>
</feature>
<reference evidence="3" key="1">
    <citation type="submission" date="2018-04" db="EMBL/GenBank/DDBJ databases">
        <authorList>
            <person name="Illikoud N."/>
        </authorList>
    </citation>
    <scope>NUCLEOTIDE SEQUENCE [LARGE SCALE GENOMIC DNA]</scope>
</reference>
<keyword evidence="1" id="KW-0812">Transmembrane</keyword>
<dbReference type="AlphaFoldDB" id="A0A2X0S519"/>
<accession>A0A2X0S519</accession>
<keyword evidence="1" id="KW-1133">Transmembrane helix</keyword>
<evidence type="ECO:0000313" key="2">
    <source>
        <dbReference type="EMBL" id="SPP29397.1"/>
    </source>
</evidence>
<protein>
    <submittedName>
        <fullName evidence="2">Uncharacterized protein</fullName>
    </submittedName>
</protein>
<name>A0A2X0S519_BROTH</name>